<feature type="transmembrane region" description="Helical" evidence="6">
    <location>
        <begin position="422"/>
        <end position="446"/>
    </location>
</feature>
<dbReference type="PANTHER" id="PTHR11206">
    <property type="entry name" value="MULTIDRUG RESISTANCE PROTEIN"/>
    <property type="match status" value="1"/>
</dbReference>
<feature type="transmembrane region" description="Helical" evidence="6">
    <location>
        <begin position="709"/>
        <end position="731"/>
    </location>
</feature>
<dbReference type="Proteomes" id="UP000634136">
    <property type="component" value="Unassembled WGS sequence"/>
</dbReference>
<evidence type="ECO:0000256" key="7">
    <source>
        <dbReference type="SAM" id="MobiDB-lite"/>
    </source>
</evidence>
<dbReference type="GO" id="GO:0042910">
    <property type="term" value="F:xenobiotic transmembrane transporter activity"/>
    <property type="evidence" value="ECO:0007669"/>
    <property type="project" value="InterPro"/>
</dbReference>
<gene>
    <name evidence="8" type="ORF">G2W53_001466</name>
</gene>
<dbReference type="SUPFAM" id="SSF56219">
    <property type="entry name" value="DNase I-like"/>
    <property type="match status" value="1"/>
</dbReference>
<dbReference type="AlphaFoldDB" id="A0A835CKC3"/>
<comment type="caution">
    <text evidence="6">Lacks conserved residue(s) required for the propagation of feature annotation.</text>
</comment>
<feature type="transmembrane region" description="Helical" evidence="6">
    <location>
        <begin position="486"/>
        <end position="508"/>
    </location>
</feature>
<keyword evidence="3 6" id="KW-0812">Transmembrane</keyword>
<dbReference type="OrthoDB" id="2126698at2759"/>
<reference evidence="8" key="1">
    <citation type="submission" date="2020-09" db="EMBL/GenBank/DDBJ databases">
        <title>Genome-Enabled Discovery of Anthraquinone Biosynthesis in Senna tora.</title>
        <authorList>
            <person name="Kang S.-H."/>
            <person name="Pandey R.P."/>
            <person name="Lee C.-M."/>
            <person name="Sim J.-S."/>
            <person name="Jeong J.-T."/>
            <person name="Choi B.-S."/>
            <person name="Jung M."/>
            <person name="Ginzburg D."/>
            <person name="Zhao K."/>
            <person name="Won S.Y."/>
            <person name="Oh T.-J."/>
            <person name="Yu Y."/>
            <person name="Kim N.-H."/>
            <person name="Lee O.R."/>
            <person name="Lee T.-H."/>
            <person name="Bashyal P."/>
            <person name="Kim T.-S."/>
            <person name="Lee W.-H."/>
            <person name="Kawkins C."/>
            <person name="Kim C.-K."/>
            <person name="Kim J.S."/>
            <person name="Ahn B.O."/>
            <person name="Rhee S.Y."/>
            <person name="Sohng J.K."/>
        </authorList>
    </citation>
    <scope>NUCLEOTIDE SEQUENCE</scope>
    <source>
        <tissue evidence="8">Leaf</tissue>
    </source>
</reference>
<evidence type="ECO:0000256" key="5">
    <source>
        <dbReference type="ARBA" id="ARBA00023136"/>
    </source>
</evidence>
<organism evidence="8 9">
    <name type="scientific">Senna tora</name>
    <dbReference type="NCBI Taxonomy" id="362788"/>
    <lineage>
        <taxon>Eukaryota</taxon>
        <taxon>Viridiplantae</taxon>
        <taxon>Streptophyta</taxon>
        <taxon>Embryophyta</taxon>
        <taxon>Tracheophyta</taxon>
        <taxon>Spermatophyta</taxon>
        <taxon>Magnoliopsida</taxon>
        <taxon>eudicotyledons</taxon>
        <taxon>Gunneridae</taxon>
        <taxon>Pentapetalae</taxon>
        <taxon>rosids</taxon>
        <taxon>fabids</taxon>
        <taxon>Fabales</taxon>
        <taxon>Fabaceae</taxon>
        <taxon>Caesalpinioideae</taxon>
        <taxon>Cassia clade</taxon>
        <taxon>Senna</taxon>
    </lineage>
</organism>
<evidence type="ECO:0000256" key="6">
    <source>
        <dbReference type="RuleBase" id="RU004914"/>
    </source>
</evidence>
<evidence type="ECO:0000256" key="3">
    <source>
        <dbReference type="ARBA" id="ARBA00022692"/>
    </source>
</evidence>
<feature type="transmembrane region" description="Helical" evidence="6">
    <location>
        <begin position="520"/>
        <end position="541"/>
    </location>
</feature>
<evidence type="ECO:0000313" key="9">
    <source>
        <dbReference type="Proteomes" id="UP000634136"/>
    </source>
</evidence>
<comment type="subcellular location">
    <subcellularLocation>
        <location evidence="1">Membrane</location>
        <topology evidence="1">Multi-pass membrane protein</topology>
    </subcellularLocation>
</comment>
<dbReference type="InterPro" id="IPR002528">
    <property type="entry name" value="MATE_fam"/>
</dbReference>
<protein>
    <recommendedName>
        <fullName evidence="6">Protein DETOXIFICATION</fullName>
    </recommendedName>
    <alternativeName>
        <fullName evidence="6">Multidrug and toxic compound extrusion protein</fullName>
    </alternativeName>
</protein>
<accession>A0A835CKC3</accession>
<keyword evidence="4 6" id="KW-1133">Transmembrane helix</keyword>
<dbReference type="GO" id="GO:0016020">
    <property type="term" value="C:membrane"/>
    <property type="evidence" value="ECO:0007669"/>
    <property type="project" value="UniProtKB-SubCell"/>
</dbReference>
<sequence>MWNYPLQIYTFRNYLHIGPTLVEIEDDDNTNNTGGLKRKSEPDASSPSKSKIFKNIGYTCFTGTNPVGHSGGKPCFITFFYGFPDLGSRSILRNWFTQIYSSINNPWVVIGDFNQIRKSDDVIWARLDRVLCNYEWLQSFPCTTFSFLTVVASNHSSRVFNSCGTRKKLNYRRESKIGRSSTALAYLMYADDTILFFEVNDRNCQVVKRVLHEYASLAGQQMNIQKSFLVFSSNIPHGRKKEVSGYFNLRFSSSLGKYLGTWINGRESKKQVSQSQSHGRKTDRAIEGNYRIKWKSADTIPNSGIPIICASRNMKPARLGRRVRKVFLTVREDSDVIINAVYNLRAQENLQMAYLMVIRKGSNIENGAPEFAEERLSSSSAQEGVTPFIAGAALETAELHHAPPGLIGCQVEMLGVYMQRSWLILVAACFFLLPLYIFSKPILLLLGQEQDIASLAGTFTIQTIPQMFSLAINFPTQKFLQAQSKVGVLAWIGFIALFIHIGVLYVFIKVLGWGTTGAAAAYDISAWGVALAQVAYVVGWCGDGWRGLSWLAFKDLWAFVKLSVASAVMLCLEIWYFMTIIVLTGHLDNPVIAVGSLSICMNVNGWEGMLFLGINAAISVRVSNELGLGRPRAAKYSIIVTVAESFLIGILCGAIILITKDDFAVIFTDSVEMQKAVSHLAFLLGATMVLNSVQPVISGVAVGGGWQALVAYINLFCYYIIGLPLGFLLGYKFGYRVERPLTAGYLDWHDLWDVVADYGFVVVQASERMRRWGGQEFELAAS</sequence>
<evidence type="ECO:0000256" key="4">
    <source>
        <dbReference type="ARBA" id="ARBA00022989"/>
    </source>
</evidence>
<dbReference type="Pfam" id="PF01554">
    <property type="entry name" value="MatE"/>
    <property type="match status" value="2"/>
</dbReference>
<feature type="transmembrane region" description="Helical" evidence="6">
    <location>
        <begin position="562"/>
        <end position="583"/>
    </location>
</feature>
<feature type="transmembrane region" description="Helical" evidence="6">
    <location>
        <begin position="680"/>
        <end position="703"/>
    </location>
</feature>
<name>A0A835CKC3_9FABA</name>
<dbReference type="GO" id="GO:1990961">
    <property type="term" value="P:xenobiotic detoxification by transmembrane export across the plasma membrane"/>
    <property type="evidence" value="ECO:0007669"/>
    <property type="project" value="InterPro"/>
</dbReference>
<dbReference type="InterPro" id="IPR036691">
    <property type="entry name" value="Endo/exonu/phosph_ase_sf"/>
</dbReference>
<evidence type="ECO:0000256" key="2">
    <source>
        <dbReference type="ARBA" id="ARBA00010199"/>
    </source>
</evidence>
<feature type="transmembrane region" description="Helical" evidence="6">
    <location>
        <begin position="636"/>
        <end position="659"/>
    </location>
</feature>
<evidence type="ECO:0000256" key="1">
    <source>
        <dbReference type="ARBA" id="ARBA00004141"/>
    </source>
</evidence>
<comment type="similarity">
    <text evidence="2 6">Belongs to the multi antimicrobial extrusion (MATE) (TC 2.A.66.1) family.</text>
</comment>
<evidence type="ECO:0000313" key="8">
    <source>
        <dbReference type="EMBL" id="KAF7844561.1"/>
    </source>
</evidence>
<dbReference type="CDD" id="cd13132">
    <property type="entry name" value="MATE_eukaryotic"/>
    <property type="match status" value="1"/>
</dbReference>
<feature type="region of interest" description="Disordered" evidence="7">
    <location>
        <begin position="28"/>
        <end position="50"/>
    </location>
</feature>
<keyword evidence="5 6" id="KW-0472">Membrane</keyword>
<dbReference type="NCBIfam" id="TIGR00797">
    <property type="entry name" value="matE"/>
    <property type="match status" value="1"/>
</dbReference>
<proteinExistence type="inferred from homology"/>
<dbReference type="GO" id="GO:0015297">
    <property type="term" value="F:antiporter activity"/>
    <property type="evidence" value="ECO:0007669"/>
    <property type="project" value="InterPro"/>
</dbReference>
<dbReference type="InterPro" id="IPR045069">
    <property type="entry name" value="MATE_euk"/>
</dbReference>
<keyword evidence="9" id="KW-1185">Reference proteome</keyword>
<dbReference type="EMBL" id="JAAIUW010000001">
    <property type="protein sequence ID" value="KAF7844561.1"/>
    <property type="molecule type" value="Genomic_DNA"/>
</dbReference>
<comment type="caution">
    <text evidence="8">The sequence shown here is derived from an EMBL/GenBank/DDBJ whole genome shotgun (WGS) entry which is preliminary data.</text>
</comment>